<accession>A0AAV5REH7</accession>
<gene>
    <name evidence="1" type="ORF">DAPK24_055990</name>
</gene>
<name>A0AAV5REH7_PICKL</name>
<proteinExistence type="predicted"/>
<sequence>MKIFYNIESPDHESCCNRPVEDLLIRRILNCLDDIHFEGYVEDLGEKELDEDEAGIRNESIDRERSSNFNGVVDVAENEYHDNFEYENFELENFEQEIVGQSSVANDDDVTVNDQSSVANENNTVVNNAVVNNVTIEVITEGCNRRDFDENIFSDDLEEVETGKRTHSNIDGGVIELDSSPGASNKRCRIVGFEEDVGSGLSYNEDFNSRTLVDDAGVLSSVSSSPIRGHMSELLNGNSNINGLYLLESFTNDEVKSKFRSLLPPEFDYYTSYRIFRHRVLDEDIPNMRNHLIGLRELYDWFPILRNLESKNYKLYDYLMIEHVFKDPMFICCFPELVHLSDVVPDNQNIVHLCADFVISIFEKRDLAGMKGRLMELNPVVLRKVCHYLKEFKMLSICLIKYYKQKIINPKSDKRWRKFYKRHDKKLKSYGWENEYQKKYPFIKKFVGDPIYKTAL</sequence>
<evidence type="ECO:0000313" key="2">
    <source>
        <dbReference type="Proteomes" id="UP001378960"/>
    </source>
</evidence>
<dbReference type="Proteomes" id="UP001378960">
    <property type="component" value="Unassembled WGS sequence"/>
</dbReference>
<protein>
    <submittedName>
        <fullName evidence="1">Uncharacterized protein</fullName>
    </submittedName>
</protein>
<evidence type="ECO:0000313" key="1">
    <source>
        <dbReference type="EMBL" id="GMM49001.1"/>
    </source>
</evidence>
<dbReference type="AlphaFoldDB" id="A0AAV5REH7"/>
<dbReference type="EMBL" id="BTGB01000009">
    <property type="protein sequence ID" value="GMM49001.1"/>
    <property type="molecule type" value="Genomic_DNA"/>
</dbReference>
<keyword evidence="2" id="KW-1185">Reference proteome</keyword>
<comment type="caution">
    <text evidence="1">The sequence shown here is derived from an EMBL/GenBank/DDBJ whole genome shotgun (WGS) entry which is preliminary data.</text>
</comment>
<reference evidence="1 2" key="1">
    <citation type="journal article" date="2023" name="Elife">
        <title>Identification of key yeast species and microbe-microbe interactions impacting larval growth of Drosophila in the wild.</title>
        <authorList>
            <person name="Mure A."/>
            <person name="Sugiura Y."/>
            <person name="Maeda R."/>
            <person name="Honda K."/>
            <person name="Sakurai N."/>
            <person name="Takahashi Y."/>
            <person name="Watada M."/>
            <person name="Katoh T."/>
            <person name="Gotoh A."/>
            <person name="Gotoh Y."/>
            <person name="Taniguchi I."/>
            <person name="Nakamura K."/>
            <person name="Hayashi T."/>
            <person name="Katayama T."/>
            <person name="Uemura T."/>
            <person name="Hattori Y."/>
        </authorList>
    </citation>
    <scope>NUCLEOTIDE SEQUENCE [LARGE SCALE GENOMIC DNA]</scope>
    <source>
        <strain evidence="1 2">PK-24</strain>
    </source>
</reference>
<organism evidence="1 2">
    <name type="scientific">Pichia kluyveri</name>
    <name type="common">Yeast</name>
    <dbReference type="NCBI Taxonomy" id="36015"/>
    <lineage>
        <taxon>Eukaryota</taxon>
        <taxon>Fungi</taxon>
        <taxon>Dikarya</taxon>
        <taxon>Ascomycota</taxon>
        <taxon>Saccharomycotina</taxon>
        <taxon>Pichiomycetes</taxon>
        <taxon>Pichiales</taxon>
        <taxon>Pichiaceae</taxon>
        <taxon>Pichia</taxon>
    </lineage>
</organism>